<evidence type="ECO:0000256" key="1">
    <source>
        <dbReference type="SAM" id="Phobius"/>
    </source>
</evidence>
<keyword evidence="1" id="KW-0812">Transmembrane</keyword>
<comment type="caution">
    <text evidence="2">The sequence shown here is derived from an EMBL/GenBank/DDBJ whole genome shotgun (WGS) entry which is preliminary data.</text>
</comment>
<evidence type="ECO:0000313" key="2">
    <source>
        <dbReference type="EMBL" id="MBF1130295.1"/>
    </source>
</evidence>
<feature type="non-terminal residue" evidence="2">
    <location>
        <position position="252"/>
    </location>
</feature>
<feature type="transmembrane region" description="Helical" evidence="1">
    <location>
        <begin position="32"/>
        <end position="51"/>
    </location>
</feature>
<name>A0A930BA10_9FIRM</name>
<accession>A0A930BA10</accession>
<organism evidence="2 3">
    <name type="scientific">Dialister invisus</name>
    <dbReference type="NCBI Taxonomy" id="218538"/>
    <lineage>
        <taxon>Bacteria</taxon>
        <taxon>Bacillati</taxon>
        <taxon>Bacillota</taxon>
        <taxon>Negativicutes</taxon>
        <taxon>Veillonellales</taxon>
        <taxon>Veillonellaceae</taxon>
        <taxon>Dialister</taxon>
    </lineage>
</organism>
<reference evidence="2" key="1">
    <citation type="submission" date="2020-04" db="EMBL/GenBank/DDBJ databases">
        <title>Deep metagenomics examines the oral microbiome during advanced dental caries in children, revealing novel taxa and co-occurrences with host molecules.</title>
        <authorList>
            <person name="Baker J.L."/>
            <person name="Morton J.T."/>
            <person name="Dinis M."/>
            <person name="Alvarez R."/>
            <person name="Tran N.C."/>
            <person name="Knight R."/>
            <person name="Edlund A."/>
        </authorList>
    </citation>
    <scope>NUCLEOTIDE SEQUENCE</scope>
    <source>
        <strain evidence="2">JCVI_32_bin.14</strain>
    </source>
</reference>
<evidence type="ECO:0000313" key="3">
    <source>
        <dbReference type="Proteomes" id="UP000757890"/>
    </source>
</evidence>
<feature type="transmembrane region" description="Helical" evidence="1">
    <location>
        <begin position="173"/>
        <end position="196"/>
    </location>
</feature>
<gene>
    <name evidence="2" type="ORF">HXL70_09710</name>
</gene>
<proteinExistence type="predicted"/>
<feature type="transmembrane region" description="Helical" evidence="1">
    <location>
        <begin position="57"/>
        <end position="76"/>
    </location>
</feature>
<protein>
    <submittedName>
        <fullName evidence="2">Uncharacterized protein</fullName>
    </submittedName>
</protein>
<feature type="transmembrane region" description="Helical" evidence="1">
    <location>
        <begin position="149"/>
        <end position="166"/>
    </location>
</feature>
<dbReference type="AlphaFoldDB" id="A0A930BA10"/>
<sequence>MDIPWRDAIYHDLVTYPWPVIYEYSDTMLTYYLAYWLPAAGISWLCGLGIWGSHVILFIWTYLGLGLIFLLLCEYLQPLRKQVLLVCMIFLLWSGLNLFGMLLRSLFSAEAFRIDDNPGFLSWLYSAHSYDGYFIGYFLRTTFDSVANVYNQYIPVALVTLLFLQLRHMYGIYAFLGLLALPYSPLGFAGVAFLMLGDGVNQTIHDIRQKQSLVWQLGKEYASLENLLPSVTILPIFYFYFMMNFMSQRAVD</sequence>
<dbReference type="Proteomes" id="UP000757890">
    <property type="component" value="Unassembled WGS sequence"/>
</dbReference>
<keyword evidence="1" id="KW-1133">Transmembrane helix</keyword>
<keyword evidence="1" id="KW-0472">Membrane</keyword>
<feature type="transmembrane region" description="Helical" evidence="1">
    <location>
        <begin position="83"/>
        <end position="103"/>
    </location>
</feature>
<dbReference type="EMBL" id="JABZMK010000157">
    <property type="protein sequence ID" value="MBF1130295.1"/>
    <property type="molecule type" value="Genomic_DNA"/>
</dbReference>
<feature type="transmembrane region" description="Helical" evidence="1">
    <location>
        <begin position="227"/>
        <end position="246"/>
    </location>
</feature>